<sequence length="67" mass="7220">MRLFPFGLVCALMGAHAICAEVTPPPAKVRKALKLDAFYQKHVDVGGLSIVSSKKVSNYALLEAAYL</sequence>
<accession>A0A382Z0P5</accession>
<proteinExistence type="predicted"/>
<name>A0A382Z0P5_9ZZZZ</name>
<feature type="non-terminal residue" evidence="1">
    <location>
        <position position="67"/>
    </location>
</feature>
<reference evidence="1" key="1">
    <citation type="submission" date="2018-05" db="EMBL/GenBank/DDBJ databases">
        <authorList>
            <person name="Lanie J.A."/>
            <person name="Ng W.-L."/>
            <person name="Kazmierczak K.M."/>
            <person name="Andrzejewski T.M."/>
            <person name="Davidsen T.M."/>
            <person name="Wayne K.J."/>
            <person name="Tettelin H."/>
            <person name="Glass J.I."/>
            <person name="Rusch D."/>
            <person name="Podicherti R."/>
            <person name="Tsui H.-C.T."/>
            <person name="Winkler M.E."/>
        </authorList>
    </citation>
    <scope>NUCLEOTIDE SEQUENCE</scope>
</reference>
<dbReference type="EMBL" id="UINC01180026">
    <property type="protein sequence ID" value="SVD89013.1"/>
    <property type="molecule type" value="Genomic_DNA"/>
</dbReference>
<evidence type="ECO:0000313" key="1">
    <source>
        <dbReference type="EMBL" id="SVD89013.1"/>
    </source>
</evidence>
<protein>
    <submittedName>
        <fullName evidence="1">Uncharacterized protein</fullName>
    </submittedName>
</protein>
<dbReference type="AlphaFoldDB" id="A0A382Z0P5"/>
<organism evidence="1">
    <name type="scientific">marine metagenome</name>
    <dbReference type="NCBI Taxonomy" id="408172"/>
    <lineage>
        <taxon>unclassified sequences</taxon>
        <taxon>metagenomes</taxon>
        <taxon>ecological metagenomes</taxon>
    </lineage>
</organism>
<gene>
    <name evidence="1" type="ORF">METZ01_LOCUS441867</name>
</gene>